<sequence length="216" mass="23721">MRTDANPGLSGVVYHYLALPYIPPQDKTFKEHPDMLLSEISCRSDPITTKMILKSIEAFDKLPGIKVGVFSYYIRQIVLSHLILPTRSMTGNYKPAWLVRVHPGYSDLAAAIPVMCIGGVLAAKIGDSTVTTSERGLYLIRSALRSPSLLLCGPRSAPRYAATVSLTLGSTLVPVVMVYMTVEFPAARGIFSLCSGAEWETTTYLCTDLDFRLKEL</sequence>
<evidence type="ECO:0000313" key="2">
    <source>
        <dbReference type="Proteomes" id="UP000016932"/>
    </source>
</evidence>
<reference evidence="1 2" key="1">
    <citation type="journal article" date="2012" name="PLoS Pathog.">
        <title>Diverse lifestyles and strategies of plant pathogenesis encoded in the genomes of eighteen Dothideomycetes fungi.</title>
        <authorList>
            <person name="Ohm R.A."/>
            <person name="Feau N."/>
            <person name="Henrissat B."/>
            <person name="Schoch C.L."/>
            <person name="Horwitz B.A."/>
            <person name="Barry K.W."/>
            <person name="Condon B.J."/>
            <person name="Copeland A.C."/>
            <person name="Dhillon B."/>
            <person name="Glaser F."/>
            <person name="Hesse C.N."/>
            <person name="Kosti I."/>
            <person name="LaButti K."/>
            <person name="Lindquist E.A."/>
            <person name="Lucas S."/>
            <person name="Salamov A.A."/>
            <person name="Bradshaw R.E."/>
            <person name="Ciuffetti L."/>
            <person name="Hamelin R.C."/>
            <person name="Kema G.H.J."/>
            <person name="Lawrence C."/>
            <person name="Scott J.A."/>
            <person name="Spatafora J.W."/>
            <person name="Turgeon B.G."/>
            <person name="de Wit P.J.G.M."/>
            <person name="Zhong S."/>
            <person name="Goodwin S.B."/>
            <person name="Grigoriev I.V."/>
        </authorList>
    </citation>
    <scope>NUCLEOTIDE SEQUENCE [LARGE SCALE GENOMIC DNA]</scope>
    <source>
        <strain evidence="1 2">CIRAD86</strain>
    </source>
</reference>
<dbReference type="AlphaFoldDB" id="N1Q783"/>
<gene>
    <name evidence="1" type="ORF">MYCFIDRAFT_170087</name>
</gene>
<dbReference type="KEGG" id="pfj:MYCFIDRAFT_170087"/>
<dbReference type="VEuPathDB" id="FungiDB:MYCFIDRAFT_170087"/>
<proteinExistence type="predicted"/>
<dbReference type="HOGENOM" id="CLU_1278103_0_0_1"/>
<keyword evidence="2" id="KW-1185">Reference proteome</keyword>
<dbReference type="EMBL" id="KB446555">
    <property type="protein sequence ID" value="EME88475.1"/>
    <property type="molecule type" value="Genomic_DNA"/>
</dbReference>
<evidence type="ECO:0000313" key="1">
    <source>
        <dbReference type="EMBL" id="EME88475.1"/>
    </source>
</evidence>
<protein>
    <submittedName>
        <fullName evidence="1">Uncharacterized protein</fullName>
    </submittedName>
</protein>
<name>N1Q783_PSEFD</name>
<dbReference type="Proteomes" id="UP000016932">
    <property type="component" value="Unassembled WGS sequence"/>
</dbReference>
<dbReference type="GeneID" id="19332439"/>
<dbReference type="RefSeq" id="XP_007921499.1">
    <property type="nucleotide sequence ID" value="XM_007923308.1"/>
</dbReference>
<organism evidence="1 2">
    <name type="scientific">Pseudocercospora fijiensis (strain CIRAD86)</name>
    <name type="common">Black leaf streak disease fungus</name>
    <name type="synonym">Mycosphaerella fijiensis</name>
    <dbReference type="NCBI Taxonomy" id="383855"/>
    <lineage>
        <taxon>Eukaryota</taxon>
        <taxon>Fungi</taxon>
        <taxon>Dikarya</taxon>
        <taxon>Ascomycota</taxon>
        <taxon>Pezizomycotina</taxon>
        <taxon>Dothideomycetes</taxon>
        <taxon>Dothideomycetidae</taxon>
        <taxon>Mycosphaerellales</taxon>
        <taxon>Mycosphaerellaceae</taxon>
        <taxon>Pseudocercospora</taxon>
    </lineage>
</organism>
<accession>N1Q783</accession>